<name>A0A180GI39_PUCT1</name>
<evidence type="ECO:0000256" key="6">
    <source>
        <dbReference type="ARBA" id="ARBA00022801"/>
    </source>
</evidence>
<evidence type="ECO:0000256" key="8">
    <source>
        <dbReference type="ARBA" id="ARBA00043962"/>
    </source>
</evidence>
<dbReference type="PANTHER" id="PTHR12147:SF56">
    <property type="entry name" value="AMINOPEPTIDASE YDR415C-RELATED"/>
    <property type="match status" value="1"/>
</dbReference>
<dbReference type="GO" id="GO:0004177">
    <property type="term" value="F:aminopeptidase activity"/>
    <property type="evidence" value="ECO:0007669"/>
    <property type="project" value="UniProtKB-KW"/>
</dbReference>
<reference evidence="12" key="4">
    <citation type="submission" date="2025-05" db="UniProtKB">
        <authorList>
            <consortium name="EnsemblFungi"/>
        </authorList>
    </citation>
    <scope>IDENTIFICATION</scope>
    <source>
        <strain evidence="12">isolate 1-1 / race 1 (BBBD)</strain>
    </source>
</reference>
<dbReference type="SUPFAM" id="SSF53187">
    <property type="entry name" value="Zn-dependent exopeptidases"/>
    <property type="match status" value="1"/>
</dbReference>
<comment type="similarity">
    <text evidence="8">Belongs to the peptidase M28 family. M28E subfamily.</text>
</comment>
<keyword evidence="13" id="KW-1185">Reference proteome</keyword>
<evidence type="ECO:0000313" key="12">
    <source>
        <dbReference type="EnsemblFungi" id="PTTG_03947-t43_1-p1"/>
    </source>
</evidence>
<comment type="cofactor">
    <cofactor evidence="1">
        <name>Zn(2+)</name>
        <dbReference type="ChEBI" id="CHEBI:29105"/>
    </cofactor>
</comment>
<keyword evidence="7 9" id="KW-0862">Zinc</keyword>
<evidence type="ECO:0000256" key="2">
    <source>
        <dbReference type="ARBA" id="ARBA00022438"/>
    </source>
</evidence>
<dbReference type="EC" id="3.4.-.-" evidence="9"/>
<reference evidence="12 13" key="3">
    <citation type="journal article" date="2017" name="G3 (Bethesda)">
        <title>Comparative analysis highlights variable genome content of wheat rusts and divergence of the mating loci.</title>
        <authorList>
            <person name="Cuomo C.A."/>
            <person name="Bakkeren G."/>
            <person name="Khalil H.B."/>
            <person name="Panwar V."/>
            <person name="Joly D."/>
            <person name="Linning R."/>
            <person name="Sakthikumar S."/>
            <person name="Song X."/>
            <person name="Adiconis X."/>
            <person name="Fan L."/>
            <person name="Goldberg J.M."/>
            <person name="Levin J.Z."/>
            <person name="Young S."/>
            <person name="Zeng Q."/>
            <person name="Anikster Y."/>
            <person name="Bruce M."/>
            <person name="Wang M."/>
            <person name="Yin C."/>
            <person name="McCallum B."/>
            <person name="Szabo L.J."/>
            <person name="Hulbert S."/>
            <person name="Chen X."/>
            <person name="Fellers J.P."/>
        </authorList>
    </citation>
    <scope>NUCLEOTIDE SEQUENCE</scope>
    <source>
        <strain evidence="13">Isolate 1-1 / race 1 (BBBD)</strain>
        <strain evidence="12">isolate 1-1 / race 1 (BBBD)</strain>
    </source>
</reference>
<dbReference type="InterPro" id="IPR045175">
    <property type="entry name" value="M28_fam"/>
</dbReference>
<keyword evidence="6 9" id="KW-0378">Hydrolase</keyword>
<evidence type="ECO:0000313" key="13">
    <source>
        <dbReference type="Proteomes" id="UP000005240"/>
    </source>
</evidence>
<evidence type="ECO:0000259" key="10">
    <source>
        <dbReference type="Pfam" id="PF04389"/>
    </source>
</evidence>
<proteinExistence type="inferred from homology"/>
<evidence type="ECO:0000256" key="9">
    <source>
        <dbReference type="RuleBase" id="RU361240"/>
    </source>
</evidence>
<keyword evidence="2" id="KW-0031">Aminopeptidase</keyword>
<evidence type="ECO:0000256" key="4">
    <source>
        <dbReference type="ARBA" id="ARBA00022723"/>
    </source>
</evidence>
<dbReference type="GO" id="GO:0046872">
    <property type="term" value="F:metal ion binding"/>
    <property type="evidence" value="ECO:0007669"/>
    <property type="project" value="UniProtKB-KW"/>
</dbReference>
<dbReference type="OrthoDB" id="2214at2759"/>
<evidence type="ECO:0000256" key="3">
    <source>
        <dbReference type="ARBA" id="ARBA00022670"/>
    </source>
</evidence>
<sequence>MYQHPTSPTAVTHFLHKPPPPTPTTMLRYSTILGAVALLFLSSAHPSRAEAGQMIYSPASTNQLNFQLGQPGAPAIDSLLGDHALSRAQSESLLADDHLEKLAAHVQAHPEKRLIRWVDGRQEWTTEGEKALLIFRDGRRKFVDITDSWLANDIHAQAFILDSDPQQLNPNFVPHTTNQPKLPADSFPKKITYGAEKLARLTRHIHTSRMEQRLKKFTDFRTRYYRSSTGKESQAWLLNEIRTLVSKSRSNVTVSEFPHKWGQNTIIARFEPAAGTAAEETAGTFIVGAHQDSTNLLPFLPAPGADDDGSGTVSILEAFDILLRHNWAPKAGHGALEFMWFSAEEGGLLGSQEVARAYRKDNRNISGMVQFDMTAFVKKGTKPTVGLVTDFVDPALTQYLRLLIDEYLAIGWTNTKCGYACSDHASWINVNVPSAFTIESPFEDSNQKIHSIGDTIHQPEFSFDHMAEFSKLVLALAVELKGL</sequence>
<dbReference type="FunFam" id="3.40.630.10:FF:000042">
    <property type="entry name" value="Peptide hydrolase"/>
    <property type="match status" value="1"/>
</dbReference>
<dbReference type="VEuPathDB" id="FungiDB:PTTG_03947"/>
<evidence type="ECO:0000256" key="5">
    <source>
        <dbReference type="ARBA" id="ARBA00022729"/>
    </source>
</evidence>
<dbReference type="PANTHER" id="PTHR12147">
    <property type="entry name" value="METALLOPEPTIDASE M28 FAMILY MEMBER"/>
    <property type="match status" value="1"/>
</dbReference>
<feature type="domain" description="Peptidase M28" evidence="10">
    <location>
        <begin position="278"/>
        <end position="470"/>
    </location>
</feature>
<protein>
    <recommendedName>
        <fullName evidence="9">Peptide hydrolase</fullName>
        <ecNumber evidence="9">3.4.-.-</ecNumber>
    </recommendedName>
</protein>
<evidence type="ECO:0000256" key="7">
    <source>
        <dbReference type="ARBA" id="ARBA00022833"/>
    </source>
</evidence>
<dbReference type="STRING" id="630390.A0A180GI39"/>
<evidence type="ECO:0000313" key="11">
    <source>
        <dbReference type="EMBL" id="OAV92281.1"/>
    </source>
</evidence>
<dbReference type="AlphaFoldDB" id="A0A180GI39"/>
<dbReference type="Proteomes" id="UP000005240">
    <property type="component" value="Unassembled WGS sequence"/>
</dbReference>
<keyword evidence="3 9" id="KW-0645">Protease</keyword>
<reference evidence="11" key="2">
    <citation type="submission" date="2016-05" db="EMBL/GenBank/DDBJ databases">
        <title>Comparative analysis highlights variable genome content of wheat rusts and divergence of the mating loci.</title>
        <authorList>
            <person name="Cuomo C.A."/>
            <person name="Bakkeren G."/>
            <person name="Szabo L."/>
            <person name="Khalil H."/>
            <person name="Joly D."/>
            <person name="Goldberg J."/>
            <person name="Young S."/>
            <person name="Zeng Q."/>
            <person name="Fellers J."/>
        </authorList>
    </citation>
    <scope>NUCLEOTIDE SEQUENCE [LARGE SCALE GENOMIC DNA]</scope>
    <source>
        <strain evidence="11">1-1 BBBD Race 1</strain>
    </source>
</reference>
<reference evidence="11" key="1">
    <citation type="submission" date="2009-11" db="EMBL/GenBank/DDBJ databases">
        <authorList>
            <consortium name="The Broad Institute Genome Sequencing Platform"/>
            <person name="Ward D."/>
            <person name="Feldgarden M."/>
            <person name="Earl A."/>
            <person name="Young S.K."/>
            <person name="Zeng Q."/>
            <person name="Koehrsen M."/>
            <person name="Alvarado L."/>
            <person name="Berlin A."/>
            <person name="Bochicchio J."/>
            <person name="Borenstein D."/>
            <person name="Chapman S.B."/>
            <person name="Chen Z."/>
            <person name="Engels R."/>
            <person name="Freedman E."/>
            <person name="Gellesch M."/>
            <person name="Goldberg J."/>
            <person name="Griggs A."/>
            <person name="Gujja S."/>
            <person name="Heilman E."/>
            <person name="Heiman D."/>
            <person name="Hepburn T."/>
            <person name="Howarth C."/>
            <person name="Jen D."/>
            <person name="Larson L."/>
            <person name="Lewis B."/>
            <person name="Mehta T."/>
            <person name="Park D."/>
            <person name="Pearson M."/>
            <person name="Roberts A."/>
            <person name="Saif S."/>
            <person name="Shea T."/>
            <person name="Shenoy N."/>
            <person name="Sisk P."/>
            <person name="Stolte C."/>
            <person name="Sykes S."/>
            <person name="Thomson T."/>
            <person name="Walk T."/>
            <person name="White J."/>
            <person name="Yandava C."/>
            <person name="Izard J."/>
            <person name="Baranova O.V."/>
            <person name="Blanton J.M."/>
            <person name="Tanner A.C."/>
            <person name="Dewhirst F.E."/>
            <person name="Haas B."/>
            <person name="Nusbaum C."/>
            <person name="Birren B."/>
        </authorList>
    </citation>
    <scope>NUCLEOTIDE SEQUENCE [LARGE SCALE GENOMIC DNA]</scope>
    <source>
        <strain evidence="11">1-1 BBBD Race 1</strain>
    </source>
</reference>
<keyword evidence="5" id="KW-0732">Signal</keyword>
<dbReference type="GO" id="GO:0006508">
    <property type="term" value="P:proteolysis"/>
    <property type="evidence" value="ECO:0007669"/>
    <property type="project" value="UniProtKB-KW"/>
</dbReference>
<dbReference type="Pfam" id="PF04389">
    <property type="entry name" value="Peptidase_M28"/>
    <property type="match status" value="1"/>
</dbReference>
<dbReference type="Gene3D" id="3.40.630.10">
    <property type="entry name" value="Zn peptidases"/>
    <property type="match status" value="1"/>
</dbReference>
<dbReference type="EnsemblFungi" id="PTTG_03947-t43_1">
    <property type="protein sequence ID" value="PTTG_03947-t43_1-p1"/>
    <property type="gene ID" value="PTTG_03947"/>
</dbReference>
<organism evidence="11">
    <name type="scientific">Puccinia triticina (isolate 1-1 / race 1 (BBBD))</name>
    <name type="common">Brown leaf rust fungus</name>
    <dbReference type="NCBI Taxonomy" id="630390"/>
    <lineage>
        <taxon>Eukaryota</taxon>
        <taxon>Fungi</taxon>
        <taxon>Dikarya</taxon>
        <taxon>Basidiomycota</taxon>
        <taxon>Pucciniomycotina</taxon>
        <taxon>Pucciniomycetes</taxon>
        <taxon>Pucciniales</taxon>
        <taxon>Pucciniaceae</taxon>
        <taxon>Puccinia</taxon>
    </lineage>
</organism>
<dbReference type="EMBL" id="ADAS02000066">
    <property type="protein sequence ID" value="OAV92281.1"/>
    <property type="molecule type" value="Genomic_DNA"/>
</dbReference>
<keyword evidence="4 9" id="KW-0479">Metal-binding</keyword>
<evidence type="ECO:0000256" key="1">
    <source>
        <dbReference type="ARBA" id="ARBA00001947"/>
    </source>
</evidence>
<dbReference type="GO" id="GO:0008235">
    <property type="term" value="F:metalloexopeptidase activity"/>
    <property type="evidence" value="ECO:0007669"/>
    <property type="project" value="InterPro"/>
</dbReference>
<dbReference type="InterPro" id="IPR007484">
    <property type="entry name" value="Peptidase_M28"/>
</dbReference>
<gene>
    <name evidence="11" type="ORF">PTTG_03947</name>
</gene>
<accession>A0A180GI39</accession>